<reference evidence="17 18" key="1">
    <citation type="journal article" date="2021" name="BMC Genomics">
        <title>Datura genome reveals duplications of psychoactive alkaloid biosynthetic genes and high mutation rate following tissue culture.</title>
        <authorList>
            <person name="Rajewski A."/>
            <person name="Carter-House D."/>
            <person name="Stajich J."/>
            <person name="Litt A."/>
        </authorList>
    </citation>
    <scope>NUCLEOTIDE SEQUENCE [LARGE SCALE GENOMIC DNA]</scope>
    <source>
        <strain evidence="17">AR-01</strain>
    </source>
</reference>
<keyword evidence="11" id="KW-0067">ATP-binding</keyword>
<feature type="compositionally biased region" description="Basic and acidic residues" evidence="14">
    <location>
        <begin position="353"/>
        <end position="363"/>
    </location>
</feature>
<evidence type="ECO:0000256" key="8">
    <source>
        <dbReference type="ARBA" id="ARBA00022737"/>
    </source>
</evidence>
<dbReference type="PANTHER" id="PTHR23155">
    <property type="entry name" value="DISEASE RESISTANCE PROTEIN RP"/>
    <property type="match status" value="1"/>
</dbReference>
<evidence type="ECO:0000256" key="9">
    <source>
        <dbReference type="ARBA" id="ARBA00022741"/>
    </source>
</evidence>
<comment type="caution">
    <text evidence="17">The sequence shown here is derived from an EMBL/GenBank/DDBJ whole genome shotgun (WGS) entry which is preliminary data.</text>
</comment>
<evidence type="ECO:0000259" key="15">
    <source>
        <dbReference type="Pfam" id="PF00931"/>
    </source>
</evidence>
<dbReference type="Gene3D" id="1.10.8.430">
    <property type="entry name" value="Helical domain of apoptotic protease-activating factors"/>
    <property type="match status" value="1"/>
</dbReference>
<evidence type="ECO:0000313" key="18">
    <source>
        <dbReference type="Proteomes" id="UP000823775"/>
    </source>
</evidence>
<evidence type="ECO:0000256" key="2">
    <source>
        <dbReference type="ARBA" id="ARBA00004170"/>
    </source>
</evidence>
<name>A0ABS8TGG1_DATST</name>
<comment type="similarity">
    <text evidence="4">Belongs to the disease resistance NB-LRR family.</text>
</comment>
<evidence type="ECO:0000256" key="6">
    <source>
        <dbReference type="ARBA" id="ARBA00022614"/>
    </source>
</evidence>
<evidence type="ECO:0000256" key="4">
    <source>
        <dbReference type="ARBA" id="ARBA00008894"/>
    </source>
</evidence>
<evidence type="ECO:0000256" key="14">
    <source>
        <dbReference type="SAM" id="MobiDB-lite"/>
    </source>
</evidence>
<evidence type="ECO:0000256" key="12">
    <source>
        <dbReference type="ARBA" id="ARBA00023054"/>
    </source>
</evidence>
<accession>A0ABS8TGG1</accession>
<protein>
    <submittedName>
        <fullName evidence="17">Uncharacterized protein</fullName>
    </submittedName>
</protein>
<keyword evidence="13" id="KW-0472">Membrane</keyword>
<dbReference type="SUPFAM" id="SSF52540">
    <property type="entry name" value="P-loop containing nucleoside triphosphate hydrolases"/>
    <property type="match status" value="1"/>
</dbReference>
<proteinExistence type="inferred from homology"/>
<evidence type="ECO:0000256" key="1">
    <source>
        <dbReference type="ARBA" id="ARBA00002074"/>
    </source>
</evidence>
<dbReference type="Pfam" id="PF23559">
    <property type="entry name" value="WHD_DRP"/>
    <property type="match status" value="1"/>
</dbReference>
<dbReference type="PANTHER" id="PTHR23155:SF1152">
    <property type="entry name" value="AAA+ ATPASE DOMAIN-CONTAINING PROTEIN"/>
    <property type="match status" value="1"/>
</dbReference>
<comment type="subcellular location">
    <subcellularLocation>
        <location evidence="3">Cytoplasm</location>
    </subcellularLocation>
    <subcellularLocation>
        <location evidence="2">Membrane</location>
        <topology evidence="2">Peripheral membrane protein</topology>
    </subcellularLocation>
</comment>
<evidence type="ECO:0000256" key="13">
    <source>
        <dbReference type="ARBA" id="ARBA00023136"/>
    </source>
</evidence>
<keyword evidence="6" id="KW-0433">Leucine-rich repeat</keyword>
<comment type="function">
    <text evidence="1">Confers resistance to late blight (Phytophthora infestans) races carrying the avirulence gene Avr1. Resistance proteins guard the plant against pathogens that contain an appropriate avirulence protein via an indirect interaction with this avirulence protein. That triggers a defense system including the hypersensitive response, which restricts the pathogen growth.</text>
</comment>
<evidence type="ECO:0000256" key="7">
    <source>
        <dbReference type="ARBA" id="ARBA00022667"/>
    </source>
</evidence>
<dbReference type="Gene3D" id="3.40.50.300">
    <property type="entry name" value="P-loop containing nucleotide triphosphate hydrolases"/>
    <property type="match status" value="1"/>
</dbReference>
<feature type="compositionally biased region" description="Acidic residues" evidence="14">
    <location>
        <begin position="364"/>
        <end position="381"/>
    </location>
</feature>
<sequence>MEGRVDERKWLQEQLTSQLHNPSSDDKQLKVIPIFGMGGIGKSTLAKELYNDADIRFHFDVWAWATISSTYKEESIAAGILRSLKEEEGELETYKLPYLAGMIKRKLSGDRYLIVIDDIWSRKAWNDVLQWFPDDKNKSRILLTTRIERVARYAGTQGRYLKMDLMNEDECWNLFKSVAFANIEVEPKLEEIGKKIVCKCQRLPLTVVVVAGLLRNSERTIEYWDEISEDVMKFAISDPKKQCEQVLELSYNHLKDHKKKCLLYFVLFPLGHDVLVKRLMRLWMAEEFLEVEKEAKKCLQDLIDRCLVLVGEKCLDEIKSCKVHHLIYELCSREAQKGDFFVINDNSDDTRDKVTGFDEHNSSEDDLEDDDSDYEDDLEEYDDDGDGGVCYKSLLTPNKDENISKQTISIFSRGSHSSSSTPKLELSHFTSLKVLDLSSTKFHKFPTEILELVCLRYLSLYGGKGFKIDPNICRLLNLQTFLASWECLTHVTFTKKIWELFAQLRHLGLDKFYLPRPPASRDPERKLGVSNVQTISGLSLRCCNKEVITGIQNVKKLKIFGDHTEYISFGKSKLLENLVLLCELERLSITFTMPLLWKIKKNLICPSPIAFPETLKKLKLWGTCLKWEDLKIISVLPNLEVLKLVNDACISEKWYSFQGGFTRLKILLIFLVDHLKYWTAEDDDFPVLEHLEIRSCSLLEEIPIGFADIRSLQLIELSNSTPKLDNAAEAIQNKRISSGNKHIHVRIHRSKPVVFDTVKPHLDPRHF</sequence>
<keyword evidence="18" id="KW-1185">Reference proteome</keyword>
<evidence type="ECO:0000313" key="17">
    <source>
        <dbReference type="EMBL" id="MCD7470258.1"/>
    </source>
</evidence>
<dbReference type="InterPro" id="IPR042197">
    <property type="entry name" value="Apaf_helical"/>
</dbReference>
<dbReference type="EMBL" id="JACEIK010001543">
    <property type="protein sequence ID" value="MCD7470258.1"/>
    <property type="molecule type" value="Genomic_DNA"/>
</dbReference>
<dbReference type="InterPro" id="IPR036388">
    <property type="entry name" value="WH-like_DNA-bd_sf"/>
</dbReference>
<keyword evidence="10" id="KW-0611">Plant defense</keyword>
<keyword evidence="8" id="KW-0677">Repeat</keyword>
<feature type="domain" description="NB-ARC" evidence="15">
    <location>
        <begin position="16"/>
        <end position="182"/>
    </location>
</feature>
<keyword evidence="7" id="KW-0381">Hypersensitive response</keyword>
<dbReference type="InterPro" id="IPR058922">
    <property type="entry name" value="WHD_DRP"/>
</dbReference>
<dbReference type="InterPro" id="IPR002182">
    <property type="entry name" value="NB-ARC"/>
</dbReference>
<keyword evidence="9" id="KW-0547">Nucleotide-binding</keyword>
<keyword evidence="12" id="KW-0175">Coiled coil</keyword>
<evidence type="ECO:0000256" key="3">
    <source>
        <dbReference type="ARBA" id="ARBA00004496"/>
    </source>
</evidence>
<feature type="region of interest" description="Disordered" evidence="14">
    <location>
        <begin position="353"/>
        <end position="381"/>
    </location>
</feature>
<evidence type="ECO:0000259" key="16">
    <source>
        <dbReference type="Pfam" id="PF23559"/>
    </source>
</evidence>
<dbReference type="InterPro" id="IPR032675">
    <property type="entry name" value="LRR_dom_sf"/>
</dbReference>
<dbReference type="Proteomes" id="UP000823775">
    <property type="component" value="Unassembled WGS sequence"/>
</dbReference>
<dbReference type="InterPro" id="IPR044974">
    <property type="entry name" value="Disease_R_plants"/>
</dbReference>
<evidence type="ECO:0000256" key="10">
    <source>
        <dbReference type="ARBA" id="ARBA00022821"/>
    </source>
</evidence>
<dbReference type="PRINTS" id="PR00364">
    <property type="entry name" value="DISEASERSIST"/>
</dbReference>
<keyword evidence="5" id="KW-0963">Cytoplasm</keyword>
<evidence type="ECO:0000256" key="11">
    <source>
        <dbReference type="ARBA" id="ARBA00022840"/>
    </source>
</evidence>
<dbReference type="Pfam" id="PF00931">
    <property type="entry name" value="NB-ARC"/>
    <property type="match status" value="1"/>
</dbReference>
<dbReference type="InterPro" id="IPR027417">
    <property type="entry name" value="P-loop_NTPase"/>
</dbReference>
<feature type="domain" description="Disease resistance protein winged helix" evidence="16">
    <location>
        <begin position="267"/>
        <end position="330"/>
    </location>
</feature>
<dbReference type="Gene3D" id="1.10.10.10">
    <property type="entry name" value="Winged helix-like DNA-binding domain superfamily/Winged helix DNA-binding domain"/>
    <property type="match status" value="1"/>
</dbReference>
<dbReference type="Gene3D" id="3.80.10.10">
    <property type="entry name" value="Ribonuclease Inhibitor"/>
    <property type="match status" value="2"/>
</dbReference>
<evidence type="ECO:0000256" key="5">
    <source>
        <dbReference type="ARBA" id="ARBA00022490"/>
    </source>
</evidence>
<organism evidence="17 18">
    <name type="scientific">Datura stramonium</name>
    <name type="common">Jimsonweed</name>
    <name type="synonym">Common thornapple</name>
    <dbReference type="NCBI Taxonomy" id="4076"/>
    <lineage>
        <taxon>Eukaryota</taxon>
        <taxon>Viridiplantae</taxon>
        <taxon>Streptophyta</taxon>
        <taxon>Embryophyta</taxon>
        <taxon>Tracheophyta</taxon>
        <taxon>Spermatophyta</taxon>
        <taxon>Magnoliopsida</taxon>
        <taxon>eudicotyledons</taxon>
        <taxon>Gunneridae</taxon>
        <taxon>Pentapetalae</taxon>
        <taxon>asterids</taxon>
        <taxon>lamiids</taxon>
        <taxon>Solanales</taxon>
        <taxon>Solanaceae</taxon>
        <taxon>Solanoideae</taxon>
        <taxon>Datureae</taxon>
        <taxon>Datura</taxon>
    </lineage>
</organism>
<gene>
    <name evidence="17" type="ORF">HAX54_009982</name>
</gene>
<dbReference type="SUPFAM" id="SSF52058">
    <property type="entry name" value="L domain-like"/>
    <property type="match status" value="1"/>
</dbReference>